<comment type="subcellular location">
    <subcellularLocation>
        <location evidence="1">Membrane</location>
        <topology evidence="1">Multi-pass membrane protein</topology>
    </subcellularLocation>
</comment>
<evidence type="ECO:0000256" key="7">
    <source>
        <dbReference type="ARBA" id="ARBA00023136"/>
    </source>
</evidence>
<dbReference type="InterPro" id="IPR005170">
    <property type="entry name" value="Transptr-assoc_dom"/>
</dbReference>
<sequence length="418" mass="47480">MEFIGLIICLMLSFFFSGSETALTAINRMKVQLRAEQGDRMSQKLLLLISQPDRMITTILIGNNIVNILMPTLLTIIALRHGWKISVVTIILTVMIIIFGEVLPKTIAVTFADRVAYIVAPIISLLVQILRPIIWIVQGFTNIFIRIISNGAVQEATLTKEELRTMVDIASIEGTFAFDESERLKGVMDFPNKDVSDVLGTHRTEVVGLSIHATFEEARDTILEYSFTRYPVYDESMDDIVGMFYSKKFIEWTLDPSKTLGDFIDREPLFVVSNINVEKVFKLMLAQKKHLAIVLDEYGGTLGIISHEDIIEEMIGLEIEDESDEAEESLIYEVTEMKLVCHGRFEIDEANRIFNVEIPQDHDTLGGFVFEQCAHVPEENESFDYENLHVVVNEVDDSRIVKLTITKMPTETSEEQEK</sequence>
<evidence type="ECO:0000259" key="12">
    <source>
        <dbReference type="PROSITE" id="PS51846"/>
    </source>
</evidence>
<dbReference type="EMBL" id="JAEOAH010000015">
    <property type="protein sequence ID" value="MBK3495486.1"/>
    <property type="molecule type" value="Genomic_DNA"/>
</dbReference>
<evidence type="ECO:0000256" key="1">
    <source>
        <dbReference type="ARBA" id="ARBA00004141"/>
    </source>
</evidence>
<dbReference type="RefSeq" id="WP_200749171.1">
    <property type="nucleotide sequence ID" value="NZ_JAEOAH010000015.1"/>
</dbReference>
<dbReference type="InterPro" id="IPR046342">
    <property type="entry name" value="CBS_dom_sf"/>
</dbReference>
<evidence type="ECO:0000256" key="2">
    <source>
        <dbReference type="ARBA" id="ARBA00006337"/>
    </source>
</evidence>
<proteinExistence type="inferred from homology"/>
<dbReference type="Gene3D" id="3.10.580.10">
    <property type="entry name" value="CBS-domain"/>
    <property type="match status" value="1"/>
</dbReference>
<evidence type="ECO:0000313" key="14">
    <source>
        <dbReference type="Proteomes" id="UP000618943"/>
    </source>
</evidence>
<dbReference type="PANTHER" id="PTHR22777:SF17">
    <property type="entry name" value="UPF0053 PROTEIN SLL0260"/>
    <property type="match status" value="1"/>
</dbReference>
<dbReference type="InterPro" id="IPR000644">
    <property type="entry name" value="CBS_dom"/>
</dbReference>
<organism evidence="13 14">
    <name type="scientific">Viridibacillus soli</name>
    <dbReference type="NCBI Taxonomy" id="2798301"/>
    <lineage>
        <taxon>Bacteria</taxon>
        <taxon>Bacillati</taxon>
        <taxon>Bacillota</taxon>
        <taxon>Bacilli</taxon>
        <taxon>Bacillales</taxon>
        <taxon>Caryophanaceae</taxon>
        <taxon>Viridibacillus</taxon>
    </lineage>
</organism>
<dbReference type="Proteomes" id="UP000618943">
    <property type="component" value="Unassembled WGS sequence"/>
</dbReference>
<evidence type="ECO:0000256" key="8">
    <source>
        <dbReference type="PROSITE-ProRule" id="PRU00703"/>
    </source>
</evidence>
<dbReference type="PROSITE" id="PS51846">
    <property type="entry name" value="CNNM"/>
    <property type="match status" value="1"/>
</dbReference>
<comment type="caution">
    <text evidence="13">The sequence shown here is derived from an EMBL/GenBank/DDBJ whole genome shotgun (WGS) entry which is preliminary data.</text>
</comment>
<dbReference type="Pfam" id="PF03471">
    <property type="entry name" value="CorC_HlyC"/>
    <property type="match status" value="1"/>
</dbReference>
<dbReference type="InterPro" id="IPR044751">
    <property type="entry name" value="Ion_transp-like_CBS"/>
</dbReference>
<dbReference type="PANTHER" id="PTHR22777">
    <property type="entry name" value="HEMOLYSIN-RELATED"/>
    <property type="match status" value="1"/>
</dbReference>
<feature type="domain" description="CNNM transmembrane" evidence="12">
    <location>
        <begin position="1"/>
        <end position="182"/>
    </location>
</feature>
<keyword evidence="14" id="KW-1185">Reference proteome</keyword>
<feature type="transmembrane region" description="Helical" evidence="10">
    <location>
        <begin position="115"/>
        <end position="137"/>
    </location>
</feature>
<dbReference type="Pfam" id="PF01595">
    <property type="entry name" value="CNNM"/>
    <property type="match status" value="1"/>
</dbReference>
<dbReference type="InterPro" id="IPR002550">
    <property type="entry name" value="CNNM"/>
</dbReference>
<dbReference type="InterPro" id="IPR036318">
    <property type="entry name" value="FAD-bd_PCMH-like_sf"/>
</dbReference>
<dbReference type="PROSITE" id="PS51371">
    <property type="entry name" value="CBS"/>
    <property type="match status" value="2"/>
</dbReference>
<evidence type="ECO:0000256" key="4">
    <source>
        <dbReference type="ARBA" id="ARBA00022737"/>
    </source>
</evidence>
<feature type="transmembrane region" description="Helical" evidence="10">
    <location>
        <begin position="55"/>
        <end position="78"/>
    </location>
</feature>
<dbReference type="SUPFAM" id="SSF56176">
    <property type="entry name" value="FAD-binding/transporter-associated domain-like"/>
    <property type="match status" value="1"/>
</dbReference>
<feature type="domain" description="CBS" evidence="11">
    <location>
        <begin position="202"/>
        <end position="259"/>
    </location>
</feature>
<evidence type="ECO:0000256" key="3">
    <source>
        <dbReference type="ARBA" id="ARBA00022692"/>
    </source>
</evidence>
<evidence type="ECO:0000259" key="11">
    <source>
        <dbReference type="PROSITE" id="PS51371"/>
    </source>
</evidence>
<keyword evidence="6 8" id="KW-0129">CBS domain</keyword>
<evidence type="ECO:0000313" key="13">
    <source>
        <dbReference type="EMBL" id="MBK3495486.1"/>
    </source>
</evidence>
<dbReference type="CDD" id="cd04590">
    <property type="entry name" value="CBS_pair_CorC_HlyC_assoc"/>
    <property type="match status" value="1"/>
</dbReference>
<dbReference type="InterPro" id="IPR016169">
    <property type="entry name" value="FAD-bd_PCMH_sub2"/>
</dbReference>
<accession>A0ABS1H841</accession>
<feature type="transmembrane region" description="Helical" evidence="10">
    <location>
        <begin position="85"/>
        <end position="103"/>
    </location>
</feature>
<dbReference type="SMART" id="SM01091">
    <property type="entry name" value="CorC_HlyC"/>
    <property type="match status" value="1"/>
</dbReference>
<gene>
    <name evidence="13" type="ORF">JFL43_11610</name>
</gene>
<keyword evidence="3 9" id="KW-0812">Transmembrane</keyword>
<dbReference type="SUPFAM" id="SSF54631">
    <property type="entry name" value="CBS-domain pair"/>
    <property type="match status" value="1"/>
</dbReference>
<name>A0ABS1H841_9BACL</name>
<evidence type="ECO:0000256" key="5">
    <source>
        <dbReference type="ARBA" id="ARBA00022989"/>
    </source>
</evidence>
<protein>
    <submittedName>
        <fullName evidence="13">DUF21 domain-containing protein</fullName>
    </submittedName>
</protein>
<evidence type="ECO:0000256" key="6">
    <source>
        <dbReference type="ARBA" id="ARBA00023122"/>
    </source>
</evidence>
<evidence type="ECO:0000256" key="10">
    <source>
        <dbReference type="SAM" id="Phobius"/>
    </source>
</evidence>
<evidence type="ECO:0000256" key="9">
    <source>
        <dbReference type="PROSITE-ProRule" id="PRU01193"/>
    </source>
</evidence>
<dbReference type="Pfam" id="PF00571">
    <property type="entry name" value="CBS"/>
    <property type="match status" value="2"/>
</dbReference>
<feature type="domain" description="CBS" evidence="11">
    <location>
        <begin position="264"/>
        <end position="322"/>
    </location>
</feature>
<dbReference type="Gene3D" id="3.30.465.10">
    <property type="match status" value="1"/>
</dbReference>
<reference evidence="13 14" key="1">
    <citation type="submission" date="2020-12" db="EMBL/GenBank/DDBJ databases">
        <title>YIM B01967 draft genome.</title>
        <authorList>
            <person name="Yan X."/>
        </authorList>
    </citation>
    <scope>NUCLEOTIDE SEQUENCE [LARGE SCALE GENOMIC DNA]</scope>
    <source>
        <strain evidence="13 14">YIM B01967</strain>
    </source>
</reference>
<keyword evidence="7 9" id="KW-0472">Membrane</keyword>
<comment type="similarity">
    <text evidence="2">Belongs to the UPF0053 family.</text>
</comment>
<keyword evidence="4" id="KW-0677">Repeat</keyword>
<keyword evidence="5 9" id="KW-1133">Transmembrane helix</keyword>